<evidence type="ECO:0000256" key="2">
    <source>
        <dbReference type="ARBA" id="ARBA00022575"/>
    </source>
</evidence>
<evidence type="ECO:0000313" key="9">
    <source>
        <dbReference type="Proteomes" id="UP001157006"/>
    </source>
</evidence>
<dbReference type="InterPro" id="IPR010987">
    <property type="entry name" value="Glutathione-S-Trfase_C-like"/>
</dbReference>
<gene>
    <name evidence="8" type="ORF">VFH_I316200</name>
</gene>
<accession>A0AAV0YNV1</accession>
<dbReference type="PANTHER" id="PTHR11260">
    <property type="entry name" value="GLUTATHIONE S-TRANSFERASE, GST, SUPERFAMILY, GST DOMAIN CONTAINING"/>
    <property type="match status" value="1"/>
</dbReference>
<dbReference type="SFLD" id="SFLDS00019">
    <property type="entry name" value="Glutathione_Transferase_(cytos"/>
    <property type="match status" value="1"/>
</dbReference>
<dbReference type="AlphaFoldDB" id="A0AAV0YNV1"/>
<dbReference type="Gene3D" id="3.40.30.10">
    <property type="entry name" value="Glutaredoxin"/>
    <property type="match status" value="1"/>
</dbReference>
<comment type="similarity">
    <text evidence="4">Belongs to the GST superfamily. Tau family.</text>
</comment>
<dbReference type="InterPro" id="IPR045073">
    <property type="entry name" value="Omega/Tau-like"/>
</dbReference>
<dbReference type="InterPro" id="IPR045074">
    <property type="entry name" value="GST_C_Tau"/>
</dbReference>
<evidence type="ECO:0000256" key="1">
    <source>
        <dbReference type="ARBA" id="ARBA00012452"/>
    </source>
</evidence>
<dbReference type="CDD" id="cd03185">
    <property type="entry name" value="GST_C_Tau"/>
    <property type="match status" value="1"/>
</dbReference>
<reference evidence="8 9" key="1">
    <citation type="submission" date="2023-01" db="EMBL/GenBank/DDBJ databases">
        <authorList>
            <person name="Kreplak J."/>
        </authorList>
    </citation>
    <scope>NUCLEOTIDE SEQUENCE [LARGE SCALE GENOMIC DNA]</scope>
</reference>
<dbReference type="Pfam" id="PF02798">
    <property type="entry name" value="GST_N"/>
    <property type="match status" value="1"/>
</dbReference>
<sequence>MATNELKLLGCWFSPFTCRVQIALNIKGLEYDNIVESYYPKSDLLLQSNPVYKKIPVFSHGDKIICESPIIVEYLDQVWKDNGAPSILPSNAFDRAMARFWVAYIDDKFFNPMRSGLIAQDEESMKKHFEQVEQVFMRLEDVINKCNNEGMEFFGGDKIGYIDIGFGCYISWVRATEKIKGIKLLDETKTPALVKWAEAFAVHPAVKGVVPETNKLVEFVKGFVQRLVDATPQ</sequence>
<dbReference type="EMBL" id="OX451736">
    <property type="protein sequence ID" value="CAI8587780.1"/>
    <property type="molecule type" value="Genomic_DNA"/>
</dbReference>
<dbReference type="PROSITE" id="PS50404">
    <property type="entry name" value="GST_NTER"/>
    <property type="match status" value="1"/>
</dbReference>
<feature type="domain" description="GST N-terminal" evidence="6">
    <location>
        <begin position="4"/>
        <end position="83"/>
    </location>
</feature>
<protein>
    <recommendedName>
        <fullName evidence="1">glutathione transferase</fullName>
        <ecNumber evidence="1">2.5.1.18</ecNumber>
    </recommendedName>
</protein>
<dbReference type="InterPro" id="IPR004045">
    <property type="entry name" value="Glutathione_S-Trfase_N"/>
</dbReference>
<dbReference type="Pfam" id="PF00043">
    <property type="entry name" value="GST_C"/>
    <property type="match status" value="1"/>
</dbReference>
<dbReference type="Gene3D" id="1.20.1050.10">
    <property type="match status" value="1"/>
</dbReference>
<organism evidence="8 9">
    <name type="scientific">Vicia faba</name>
    <name type="common">Broad bean</name>
    <name type="synonym">Faba vulgaris</name>
    <dbReference type="NCBI Taxonomy" id="3906"/>
    <lineage>
        <taxon>Eukaryota</taxon>
        <taxon>Viridiplantae</taxon>
        <taxon>Streptophyta</taxon>
        <taxon>Embryophyta</taxon>
        <taxon>Tracheophyta</taxon>
        <taxon>Spermatophyta</taxon>
        <taxon>Magnoliopsida</taxon>
        <taxon>eudicotyledons</taxon>
        <taxon>Gunneridae</taxon>
        <taxon>Pentapetalae</taxon>
        <taxon>rosids</taxon>
        <taxon>fabids</taxon>
        <taxon>Fabales</taxon>
        <taxon>Fabaceae</taxon>
        <taxon>Papilionoideae</taxon>
        <taxon>50 kb inversion clade</taxon>
        <taxon>NPAAA clade</taxon>
        <taxon>Hologalegina</taxon>
        <taxon>IRL clade</taxon>
        <taxon>Fabeae</taxon>
        <taxon>Vicia</taxon>
    </lineage>
</organism>
<dbReference type="FunFam" id="1.20.1050.10:FF:000016">
    <property type="entry name" value="Glutathione S-transferase U9"/>
    <property type="match status" value="1"/>
</dbReference>
<dbReference type="GO" id="GO:0004364">
    <property type="term" value="F:glutathione transferase activity"/>
    <property type="evidence" value="ECO:0007669"/>
    <property type="project" value="UniProtKB-EC"/>
</dbReference>
<dbReference type="PANTHER" id="PTHR11260:SF779">
    <property type="entry name" value="GLUTATHIONE TRANSFERASE"/>
    <property type="match status" value="1"/>
</dbReference>
<dbReference type="SUPFAM" id="SSF47616">
    <property type="entry name" value="GST C-terminal domain-like"/>
    <property type="match status" value="1"/>
</dbReference>
<evidence type="ECO:0000313" key="8">
    <source>
        <dbReference type="EMBL" id="CAI8587780.1"/>
    </source>
</evidence>
<dbReference type="EC" id="2.5.1.18" evidence="1"/>
<evidence type="ECO:0000256" key="5">
    <source>
        <dbReference type="ARBA" id="ARBA00047960"/>
    </source>
</evidence>
<dbReference type="GO" id="GO:0006749">
    <property type="term" value="P:glutathione metabolic process"/>
    <property type="evidence" value="ECO:0007669"/>
    <property type="project" value="InterPro"/>
</dbReference>
<keyword evidence="3" id="KW-0808">Transferase</keyword>
<keyword evidence="9" id="KW-1185">Reference proteome</keyword>
<evidence type="ECO:0000256" key="3">
    <source>
        <dbReference type="ARBA" id="ARBA00022679"/>
    </source>
</evidence>
<dbReference type="Proteomes" id="UP001157006">
    <property type="component" value="Chromosome 1L"/>
</dbReference>
<dbReference type="SFLD" id="SFLDG00358">
    <property type="entry name" value="Main_(cytGST)"/>
    <property type="match status" value="1"/>
</dbReference>
<proteinExistence type="inferred from homology"/>
<dbReference type="InterPro" id="IPR036282">
    <property type="entry name" value="Glutathione-S-Trfase_C_sf"/>
</dbReference>
<dbReference type="InterPro" id="IPR040079">
    <property type="entry name" value="Glutathione_S-Trfase"/>
</dbReference>
<evidence type="ECO:0000259" key="6">
    <source>
        <dbReference type="PROSITE" id="PS50404"/>
    </source>
</evidence>
<evidence type="ECO:0000256" key="4">
    <source>
        <dbReference type="ARBA" id="ARBA00025743"/>
    </source>
</evidence>
<dbReference type="FunFam" id="3.40.30.10:FF:000044">
    <property type="entry name" value="Glutathione S-transferase GSTU6"/>
    <property type="match status" value="1"/>
</dbReference>
<dbReference type="CDD" id="cd03058">
    <property type="entry name" value="GST_N_Tau"/>
    <property type="match status" value="1"/>
</dbReference>
<name>A0AAV0YNV1_VICFA</name>
<dbReference type="InterPro" id="IPR004046">
    <property type="entry name" value="GST_C"/>
</dbReference>
<comment type="catalytic activity">
    <reaction evidence="5">
        <text>RX + glutathione = an S-substituted glutathione + a halide anion + H(+)</text>
        <dbReference type="Rhea" id="RHEA:16437"/>
        <dbReference type="ChEBI" id="CHEBI:15378"/>
        <dbReference type="ChEBI" id="CHEBI:16042"/>
        <dbReference type="ChEBI" id="CHEBI:17792"/>
        <dbReference type="ChEBI" id="CHEBI:57925"/>
        <dbReference type="ChEBI" id="CHEBI:90779"/>
        <dbReference type="EC" id="2.5.1.18"/>
    </reaction>
</comment>
<keyword evidence="2" id="KW-0216">Detoxification</keyword>
<dbReference type="PROSITE" id="PS50405">
    <property type="entry name" value="GST_CTER"/>
    <property type="match status" value="1"/>
</dbReference>
<feature type="domain" description="GST C-terminal" evidence="7">
    <location>
        <begin position="91"/>
        <end position="223"/>
    </location>
</feature>
<dbReference type="InterPro" id="IPR036249">
    <property type="entry name" value="Thioredoxin-like_sf"/>
</dbReference>
<dbReference type="SUPFAM" id="SSF52833">
    <property type="entry name" value="Thioredoxin-like"/>
    <property type="match status" value="1"/>
</dbReference>
<dbReference type="GO" id="GO:0009407">
    <property type="term" value="P:toxin catabolic process"/>
    <property type="evidence" value="ECO:0007669"/>
    <property type="project" value="UniProtKB-ARBA"/>
</dbReference>
<dbReference type="GO" id="GO:0005737">
    <property type="term" value="C:cytoplasm"/>
    <property type="evidence" value="ECO:0007669"/>
    <property type="project" value="TreeGrafter"/>
</dbReference>
<dbReference type="SFLD" id="SFLDG01152">
    <property type="entry name" value="Main.3:_Omega-_and_Tau-like"/>
    <property type="match status" value="1"/>
</dbReference>
<evidence type="ECO:0000259" key="7">
    <source>
        <dbReference type="PROSITE" id="PS50405"/>
    </source>
</evidence>